<gene>
    <name evidence="1" type="ORF">BCR35DRAFT_125748</name>
</gene>
<evidence type="ECO:0000313" key="2">
    <source>
        <dbReference type="Proteomes" id="UP000193467"/>
    </source>
</evidence>
<organism evidence="1 2">
    <name type="scientific">Leucosporidium creatinivorum</name>
    <dbReference type="NCBI Taxonomy" id="106004"/>
    <lineage>
        <taxon>Eukaryota</taxon>
        <taxon>Fungi</taxon>
        <taxon>Dikarya</taxon>
        <taxon>Basidiomycota</taxon>
        <taxon>Pucciniomycotina</taxon>
        <taxon>Microbotryomycetes</taxon>
        <taxon>Leucosporidiales</taxon>
        <taxon>Leucosporidium</taxon>
    </lineage>
</organism>
<reference evidence="1 2" key="1">
    <citation type="submission" date="2016-07" db="EMBL/GenBank/DDBJ databases">
        <title>Pervasive Adenine N6-methylation of Active Genes in Fungi.</title>
        <authorList>
            <consortium name="DOE Joint Genome Institute"/>
            <person name="Mondo S.J."/>
            <person name="Dannebaum R.O."/>
            <person name="Kuo R.C."/>
            <person name="Labutti K."/>
            <person name="Haridas S."/>
            <person name="Kuo A."/>
            <person name="Salamov A."/>
            <person name="Ahrendt S.R."/>
            <person name="Lipzen A."/>
            <person name="Sullivan W."/>
            <person name="Andreopoulos W.B."/>
            <person name="Clum A."/>
            <person name="Lindquist E."/>
            <person name="Daum C."/>
            <person name="Ramamoorthy G.K."/>
            <person name="Gryganskyi A."/>
            <person name="Culley D."/>
            <person name="Magnuson J.K."/>
            <person name="James T.Y."/>
            <person name="O'Malley M.A."/>
            <person name="Stajich J.E."/>
            <person name="Spatafora J.W."/>
            <person name="Visel A."/>
            <person name="Grigoriev I.V."/>
        </authorList>
    </citation>
    <scope>NUCLEOTIDE SEQUENCE [LARGE SCALE GENOMIC DNA]</scope>
    <source>
        <strain evidence="1 2">62-1032</strain>
    </source>
</reference>
<dbReference type="AlphaFoldDB" id="A0A1Y2EWI5"/>
<proteinExistence type="predicted"/>
<name>A0A1Y2EWI5_9BASI</name>
<comment type="caution">
    <text evidence="1">The sequence shown here is derived from an EMBL/GenBank/DDBJ whole genome shotgun (WGS) entry which is preliminary data.</text>
</comment>
<evidence type="ECO:0000313" key="1">
    <source>
        <dbReference type="EMBL" id="ORY75624.1"/>
    </source>
</evidence>
<accession>A0A1Y2EWI5</accession>
<dbReference type="EMBL" id="MCGR01000037">
    <property type="protein sequence ID" value="ORY75624.1"/>
    <property type="molecule type" value="Genomic_DNA"/>
</dbReference>
<sequence>MLRSAAIMDSIDKVLLFVARDWSTSSVYERARGLDAARRYEAWIRNVVQQVSGARPLLYLPCLTLPSLAQGVVTNSLSHSASPFLAQTRRPGLRAAVWASRAWIPIEE</sequence>
<keyword evidence="2" id="KW-1185">Reference proteome</keyword>
<dbReference type="InParanoid" id="A0A1Y2EWI5"/>
<protein>
    <submittedName>
        <fullName evidence="1">Uncharacterized protein</fullName>
    </submittedName>
</protein>
<dbReference type="Proteomes" id="UP000193467">
    <property type="component" value="Unassembled WGS sequence"/>
</dbReference>